<protein>
    <submittedName>
        <fullName evidence="1">Uncharacterized protein</fullName>
    </submittedName>
</protein>
<reference evidence="1" key="1">
    <citation type="submission" date="2022-07" db="EMBL/GenBank/DDBJ databases">
        <title>Genome Sequence of Phlebia brevispora.</title>
        <authorList>
            <person name="Buettner E."/>
        </authorList>
    </citation>
    <scope>NUCLEOTIDE SEQUENCE</scope>
    <source>
        <strain evidence="1">MPL23</strain>
    </source>
</reference>
<organism evidence="1 2">
    <name type="scientific">Phlebia brevispora</name>
    <dbReference type="NCBI Taxonomy" id="194682"/>
    <lineage>
        <taxon>Eukaryota</taxon>
        <taxon>Fungi</taxon>
        <taxon>Dikarya</taxon>
        <taxon>Basidiomycota</taxon>
        <taxon>Agaricomycotina</taxon>
        <taxon>Agaricomycetes</taxon>
        <taxon>Polyporales</taxon>
        <taxon>Meruliaceae</taxon>
        <taxon>Phlebia</taxon>
    </lineage>
</organism>
<name>A0ACC1T5X6_9APHY</name>
<proteinExistence type="predicted"/>
<accession>A0ACC1T5X6</accession>
<gene>
    <name evidence="1" type="ORF">NM688_g3402</name>
</gene>
<evidence type="ECO:0000313" key="1">
    <source>
        <dbReference type="EMBL" id="KAJ3553849.1"/>
    </source>
</evidence>
<keyword evidence="2" id="KW-1185">Reference proteome</keyword>
<dbReference type="EMBL" id="JANHOG010000491">
    <property type="protein sequence ID" value="KAJ3553849.1"/>
    <property type="molecule type" value="Genomic_DNA"/>
</dbReference>
<dbReference type="Proteomes" id="UP001148662">
    <property type="component" value="Unassembled WGS sequence"/>
</dbReference>
<evidence type="ECO:0000313" key="2">
    <source>
        <dbReference type="Proteomes" id="UP001148662"/>
    </source>
</evidence>
<sequence length="284" mass="32762">MNTVPTSQLYSLTSVRTPVLNLTRRLKDAETQCALFTDSAGPPHVRQFQPNTTWTFILPHHDIPMNATLTIVHAETVNAVEFILHWHHDSRPSHLLVPKTQLLTPVQIPEPVRLLFKHLELRCLESLHWPPLLGQSPIFWDTCQHNMMYPPVRVAAQNILCDYSDHPCTWAVIEVDMKLRVGQFIYLVEGEVPGIHIREAKIVGIHALELDWVEFIVQMHPKRIRQIHAEFAYLAIPLTHAELDRILLMKYEGTKQYLNNECAASCIAHPLPFIKSTRRIRSRL</sequence>
<comment type="caution">
    <text evidence="1">The sequence shown here is derived from an EMBL/GenBank/DDBJ whole genome shotgun (WGS) entry which is preliminary data.</text>
</comment>